<keyword evidence="2" id="KW-0808">Transferase</keyword>
<evidence type="ECO:0000313" key="4">
    <source>
        <dbReference type="EMBL" id="MFC4676555.1"/>
    </source>
</evidence>
<evidence type="ECO:0000259" key="3">
    <source>
        <dbReference type="Pfam" id="PF00155"/>
    </source>
</evidence>
<organism evidence="4 5">
    <name type="scientific">Dysgonomonas termitidis</name>
    <dbReference type="NCBI Taxonomy" id="1516126"/>
    <lineage>
        <taxon>Bacteria</taxon>
        <taxon>Pseudomonadati</taxon>
        <taxon>Bacteroidota</taxon>
        <taxon>Bacteroidia</taxon>
        <taxon>Bacteroidales</taxon>
        <taxon>Dysgonomonadaceae</taxon>
        <taxon>Dysgonomonas</taxon>
    </lineage>
</organism>
<dbReference type="InterPro" id="IPR015424">
    <property type="entry name" value="PyrdxlP-dep_Trfase"/>
</dbReference>
<comment type="cofactor">
    <cofactor evidence="1">
        <name>pyridoxal 5'-phosphate</name>
        <dbReference type="ChEBI" id="CHEBI:597326"/>
    </cofactor>
</comment>
<dbReference type="PANTHER" id="PTHR13693">
    <property type="entry name" value="CLASS II AMINOTRANSFERASE/8-AMINO-7-OXONONANOATE SYNTHASE"/>
    <property type="match status" value="1"/>
</dbReference>
<dbReference type="Gene3D" id="3.90.1150.10">
    <property type="entry name" value="Aspartate Aminotransferase, domain 1"/>
    <property type="match status" value="1"/>
</dbReference>
<keyword evidence="4" id="KW-0032">Aminotransferase</keyword>
<protein>
    <submittedName>
        <fullName evidence="4">Aminotransferase class I/II-fold pyridoxal phosphate-dependent enzyme</fullName>
    </submittedName>
</protein>
<proteinExistence type="predicted"/>
<dbReference type="RefSeq" id="WP_380000915.1">
    <property type="nucleotide sequence ID" value="NZ_JBHSGN010000144.1"/>
</dbReference>
<gene>
    <name evidence="4" type="ORF">ACFO6W_23010</name>
</gene>
<dbReference type="InterPro" id="IPR015422">
    <property type="entry name" value="PyrdxlP-dep_Trfase_small"/>
</dbReference>
<dbReference type="InterPro" id="IPR015421">
    <property type="entry name" value="PyrdxlP-dep_Trfase_major"/>
</dbReference>
<dbReference type="EMBL" id="JBHSGN010000144">
    <property type="protein sequence ID" value="MFC4676555.1"/>
    <property type="molecule type" value="Genomic_DNA"/>
</dbReference>
<name>A0ABV9L216_9BACT</name>
<dbReference type="Gene3D" id="3.40.640.10">
    <property type="entry name" value="Type I PLP-dependent aspartate aminotransferase-like (Major domain)"/>
    <property type="match status" value="1"/>
</dbReference>
<evidence type="ECO:0000256" key="2">
    <source>
        <dbReference type="ARBA" id="ARBA00022679"/>
    </source>
</evidence>
<dbReference type="InterPro" id="IPR050087">
    <property type="entry name" value="AON_synthase_class-II"/>
</dbReference>
<reference evidence="5" key="1">
    <citation type="journal article" date="2019" name="Int. J. Syst. Evol. Microbiol.">
        <title>The Global Catalogue of Microorganisms (GCM) 10K type strain sequencing project: providing services to taxonomists for standard genome sequencing and annotation.</title>
        <authorList>
            <consortium name="The Broad Institute Genomics Platform"/>
            <consortium name="The Broad Institute Genome Sequencing Center for Infectious Disease"/>
            <person name="Wu L."/>
            <person name="Ma J."/>
        </authorList>
    </citation>
    <scope>NUCLEOTIDE SEQUENCE [LARGE SCALE GENOMIC DNA]</scope>
    <source>
        <strain evidence="5">CCUG 66188</strain>
    </source>
</reference>
<evidence type="ECO:0000256" key="1">
    <source>
        <dbReference type="ARBA" id="ARBA00001933"/>
    </source>
</evidence>
<dbReference type="Proteomes" id="UP001596023">
    <property type="component" value="Unassembled WGS sequence"/>
</dbReference>
<dbReference type="SUPFAM" id="SSF53383">
    <property type="entry name" value="PLP-dependent transferases"/>
    <property type="match status" value="1"/>
</dbReference>
<sequence>MEDYRISLTANRKSKDGSIMGKVLDFKEEMIKHENSSYNVYKKNPFITACDRQVRYIDRHESKEQNAIMFGSNSYLGLCNSEYVINKSIECIKELGVGSGGVPLLTGTTIVQNELERSISSLTGFEDSILFTSGYCANLGMVSGLLGPENLIVHDKLNHASLIDGTILSGAKMLRFKHNDLTHLEKILKENTSKYPGGILVVTDGVFSMDGDIADIPAILNIVRRYKCLLAIDEAHATGVIGENGGGTLSYFNIGYSKDIILTGCLSKALGVVGGYISASQEIIDYLRVYARSNMFSTSLPPGDCASVLASLELIRSTDIVKRLFFNSNYLREKLKDNGFEILNSKTAIIPVIIGDDLKASLISKDALDLGVVVNPIFTPAVPANLSRLRISVMATHTKSDLDMLVSILINLFNKYDIQRL</sequence>
<dbReference type="Pfam" id="PF00155">
    <property type="entry name" value="Aminotran_1_2"/>
    <property type="match status" value="1"/>
</dbReference>
<dbReference type="InterPro" id="IPR004839">
    <property type="entry name" value="Aminotransferase_I/II_large"/>
</dbReference>
<evidence type="ECO:0000313" key="5">
    <source>
        <dbReference type="Proteomes" id="UP001596023"/>
    </source>
</evidence>
<dbReference type="CDD" id="cd06454">
    <property type="entry name" value="KBL_like"/>
    <property type="match status" value="1"/>
</dbReference>
<keyword evidence="5" id="KW-1185">Reference proteome</keyword>
<dbReference type="GO" id="GO:0008483">
    <property type="term" value="F:transaminase activity"/>
    <property type="evidence" value="ECO:0007669"/>
    <property type="project" value="UniProtKB-KW"/>
</dbReference>
<feature type="domain" description="Aminotransferase class I/classII large" evidence="3">
    <location>
        <begin position="68"/>
        <end position="407"/>
    </location>
</feature>
<accession>A0ABV9L216</accession>
<comment type="caution">
    <text evidence="4">The sequence shown here is derived from an EMBL/GenBank/DDBJ whole genome shotgun (WGS) entry which is preliminary data.</text>
</comment>